<gene>
    <name evidence="1" type="ORF">Tci_431986</name>
</gene>
<name>A0A699HWZ4_TANCI</name>
<organism evidence="1">
    <name type="scientific">Tanacetum cinerariifolium</name>
    <name type="common">Dalmatian daisy</name>
    <name type="synonym">Chrysanthemum cinerariifolium</name>
    <dbReference type="NCBI Taxonomy" id="118510"/>
    <lineage>
        <taxon>Eukaryota</taxon>
        <taxon>Viridiplantae</taxon>
        <taxon>Streptophyta</taxon>
        <taxon>Embryophyta</taxon>
        <taxon>Tracheophyta</taxon>
        <taxon>Spermatophyta</taxon>
        <taxon>Magnoliopsida</taxon>
        <taxon>eudicotyledons</taxon>
        <taxon>Gunneridae</taxon>
        <taxon>Pentapetalae</taxon>
        <taxon>asterids</taxon>
        <taxon>campanulids</taxon>
        <taxon>Asterales</taxon>
        <taxon>Asteraceae</taxon>
        <taxon>Asteroideae</taxon>
        <taxon>Anthemideae</taxon>
        <taxon>Anthemidinae</taxon>
        <taxon>Tanacetum</taxon>
    </lineage>
</organism>
<dbReference type="AlphaFoldDB" id="A0A699HWZ4"/>
<evidence type="ECO:0000313" key="1">
    <source>
        <dbReference type="EMBL" id="GEY60012.1"/>
    </source>
</evidence>
<proteinExistence type="predicted"/>
<protein>
    <submittedName>
        <fullName evidence="1">Uncharacterized protein</fullName>
    </submittedName>
</protein>
<dbReference type="EMBL" id="BKCJ010192419">
    <property type="protein sequence ID" value="GEY60012.1"/>
    <property type="molecule type" value="Genomic_DNA"/>
</dbReference>
<feature type="non-terminal residue" evidence="1">
    <location>
        <position position="1"/>
    </location>
</feature>
<comment type="caution">
    <text evidence="1">The sequence shown here is derived from an EMBL/GenBank/DDBJ whole genome shotgun (WGS) entry which is preliminary data.</text>
</comment>
<sequence>RLGFADREFETEKEMWEAIKTPNIEVDRVKEARLQTLITELENLKMLDNGTIDEYAAKLSGIASKSATLGEVVSKHKQEDGEAHTLEVVDEVEIKDVVGETRKTKCGHFVLKCPKRNRNHEVNLNERQEKGVYHEEGIEVSQGKDCVEIKQERYAMMILKEAGMEDCIATLCPMEPGLKLSKAEDEPEVKATQYRKMVIVEHVSRDNQRADLLTKALARIRFKEMRSLLGVQELPSSTQLIQGVIVGEFLERLDMA</sequence>
<reference evidence="1" key="1">
    <citation type="journal article" date="2019" name="Sci. Rep.">
        <title>Draft genome of Tanacetum cinerariifolium, the natural source of mosquito coil.</title>
        <authorList>
            <person name="Yamashiro T."/>
            <person name="Shiraishi A."/>
            <person name="Satake H."/>
            <person name="Nakayama K."/>
        </authorList>
    </citation>
    <scope>NUCLEOTIDE SEQUENCE</scope>
</reference>
<accession>A0A699HWZ4</accession>